<feature type="transmembrane region" description="Helical" evidence="5">
    <location>
        <begin position="116"/>
        <end position="139"/>
    </location>
</feature>
<feature type="transmembrane region" description="Helical" evidence="5">
    <location>
        <begin position="75"/>
        <end position="96"/>
    </location>
</feature>
<gene>
    <name evidence="9" type="primary">LOC116209920</name>
</gene>
<organism evidence="8 9">
    <name type="scientific">Punica granatum</name>
    <name type="common">Pomegranate</name>
    <dbReference type="NCBI Taxonomy" id="22663"/>
    <lineage>
        <taxon>Eukaryota</taxon>
        <taxon>Viridiplantae</taxon>
        <taxon>Streptophyta</taxon>
        <taxon>Embryophyta</taxon>
        <taxon>Tracheophyta</taxon>
        <taxon>Spermatophyta</taxon>
        <taxon>Magnoliopsida</taxon>
        <taxon>eudicotyledons</taxon>
        <taxon>Gunneridae</taxon>
        <taxon>Pentapetalae</taxon>
        <taxon>rosids</taxon>
        <taxon>malvids</taxon>
        <taxon>Myrtales</taxon>
        <taxon>Lythraceae</taxon>
        <taxon>Punica</taxon>
    </lineage>
</organism>
<protein>
    <submittedName>
        <fullName evidence="9">Protein NUCLEAR FUSION DEFECTIVE 4-like</fullName>
    </submittedName>
</protein>
<feature type="transmembrane region" description="Helical" evidence="5">
    <location>
        <begin position="408"/>
        <end position="426"/>
    </location>
</feature>
<feature type="domain" description="NFD4 C-terminal" evidence="7">
    <location>
        <begin position="395"/>
        <end position="604"/>
    </location>
</feature>
<dbReference type="AlphaFoldDB" id="A0A6P8E3P6"/>
<evidence type="ECO:0000313" key="8">
    <source>
        <dbReference type="Proteomes" id="UP000515151"/>
    </source>
</evidence>
<dbReference type="GO" id="GO:0016020">
    <property type="term" value="C:membrane"/>
    <property type="evidence" value="ECO:0007669"/>
    <property type="project" value="UniProtKB-SubCell"/>
</dbReference>
<feature type="transmembrane region" description="Helical" evidence="5">
    <location>
        <begin position="446"/>
        <end position="465"/>
    </location>
</feature>
<reference evidence="9" key="2">
    <citation type="submission" date="2025-08" db="UniProtKB">
        <authorList>
            <consortium name="RefSeq"/>
        </authorList>
    </citation>
    <scope>IDENTIFICATION</scope>
    <source>
        <tissue evidence="9">Leaf</tissue>
    </source>
</reference>
<evidence type="ECO:0000256" key="4">
    <source>
        <dbReference type="ARBA" id="ARBA00023136"/>
    </source>
</evidence>
<proteinExistence type="predicted"/>
<evidence type="ECO:0000256" key="2">
    <source>
        <dbReference type="ARBA" id="ARBA00022692"/>
    </source>
</evidence>
<dbReference type="Gene3D" id="1.20.1250.20">
    <property type="entry name" value="MFS general substrate transporter like domains"/>
    <property type="match status" value="1"/>
</dbReference>
<keyword evidence="4 5" id="KW-0472">Membrane</keyword>
<feature type="transmembrane region" description="Helical" evidence="5">
    <location>
        <begin position="578"/>
        <end position="597"/>
    </location>
</feature>
<name>A0A6P8E3P6_PUNGR</name>
<evidence type="ECO:0000313" key="9">
    <source>
        <dbReference type="RefSeq" id="XP_031399538.1"/>
    </source>
</evidence>
<dbReference type="Pfam" id="PF06813">
    <property type="entry name" value="Nodulin-like"/>
    <property type="match status" value="1"/>
</dbReference>
<feature type="transmembrane region" description="Helical" evidence="5">
    <location>
        <begin position="256"/>
        <end position="277"/>
    </location>
</feature>
<dbReference type="Proteomes" id="UP000515151">
    <property type="component" value="Chromosome 6"/>
</dbReference>
<dbReference type="GeneID" id="116209920"/>
<feature type="transmembrane region" description="Helical" evidence="5">
    <location>
        <begin position="289"/>
        <end position="312"/>
    </location>
</feature>
<sequence length="612" mass="66317">MPSRANNERAARDGMYKWLSLVAAIWLQSITGTNTNFPAYSSHLKQVMSISQVQLNNLAFANDAGKLFGWLSGIAALYLPLWVVLLMGAFLGLLSYGLQYLFLSGQIPTAELSYPLIFFLTVLAGNSICWLNTVCYIVVIGCFPSRSRQVAVGLSTSYQGLSANIYTDIVDVVAPARTSAASPQMPPPMAGRRANTYLLLNSILPAIVSAVTAPFVKDNMARCGSEDADDPNYLHHHDHQNDSRCCNDDEEGASGLFGVLFAITIATGIFAVISSLGTISTGISPVYDVVGMGLLLLAPLVIPLTATIRGSWLGRWWANRQQRTQIHDLATSGPETGNGHHLGSGESALVIMKEGDGQVQRQQQAAGGLAPAAHDQAILESGYGDHCGNISSAREDVGVKLMLRRMDFWLYFFMYMCGATLGLVYLNNLGQITESRGSSRTSSLVSLSSAFSFFGRLLPSLLDYLFYRQKYMISRPACVVALMVPMTGSFFLLLNSSNLCLYISTAVIGVCTGAITSIAVSITTELFGTKNFGVNHNVLVANIPIGSFVFGYLAAVLYRREGNGDGKCIGMECYRNSFIIWGSLCFLGTNLALLLYARSRSFYSQRSTGQQQ</sequence>
<dbReference type="PANTHER" id="PTHR21576">
    <property type="entry name" value="UNCHARACTERIZED NODULIN-LIKE PROTEIN"/>
    <property type="match status" value="1"/>
</dbReference>
<dbReference type="Pfam" id="PF23262">
    <property type="entry name" value="NFD4_C"/>
    <property type="match status" value="1"/>
</dbReference>
<evidence type="ECO:0000256" key="1">
    <source>
        <dbReference type="ARBA" id="ARBA00004141"/>
    </source>
</evidence>
<evidence type="ECO:0000256" key="5">
    <source>
        <dbReference type="SAM" id="Phobius"/>
    </source>
</evidence>
<feature type="transmembrane region" description="Helical" evidence="5">
    <location>
        <begin position="539"/>
        <end position="558"/>
    </location>
</feature>
<keyword evidence="8" id="KW-1185">Reference proteome</keyword>
<dbReference type="SUPFAM" id="SSF103473">
    <property type="entry name" value="MFS general substrate transporter"/>
    <property type="match status" value="1"/>
</dbReference>
<evidence type="ECO:0000259" key="7">
    <source>
        <dbReference type="Pfam" id="PF23262"/>
    </source>
</evidence>
<keyword evidence="3 5" id="KW-1133">Transmembrane helix</keyword>
<reference evidence="8" key="1">
    <citation type="journal article" date="2020" name="Plant Biotechnol. J.">
        <title>The pomegranate (Punica granatum L.) draft genome dissects genetic divergence between soft- and hard-seeded cultivars.</title>
        <authorList>
            <person name="Luo X."/>
            <person name="Li H."/>
            <person name="Wu Z."/>
            <person name="Yao W."/>
            <person name="Zhao P."/>
            <person name="Cao D."/>
            <person name="Yu H."/>
            <person name="Li K."/>
            <person name="Poudel K."/>
            <person name="Zhao D."/>
            <person name="Zhang F."/>
            <person name="Xia X."/>
            <person name="Chen L."/>
            <person name="Wang Q."/>
            <person name="Jing D."/>
            <person name="Cao S."/>
        </authorList>
    </citation>
    <scope>NUCLEOTIDE SEQUENCE [LARGE SCALE GENOMIC DNA]</scope>
    <source>
        <strain evidence="8">cv. Tunisia</strain>
    </source>
</reference>
<feature type="domain" description="Nodulin-like" evidence="6">
    <location>
        <begin position="17"/>
        <end position="303"/>
    </location>
</feature>
<evidence type="ECO:0000259" key="6">
    <source>
        <dbReference type="Pfam" id="PF06813"/>
    </source>
</evidence>
<comment type="subcellular location">
    <subcellularLocation>
        <location evidence="1">Membrane</location>
        <topology evidence="1">Multi-pass membrane protein</topology>
    </subcellularLocation>
</comment>
<evidence type="ECO:0000256" key="3">
    <source>
        <dbReference type="ARBA" id="ARBA00022989"/>
    </source>
</evidence>
<dbReference type="InterPro" id="IPR010658">
    <property type="entry name" value="Nodulin-like"/>
</dbReference>
<feature type="transmembrane region" description="Helical" evidence="5">
    <location>
        <begin position="501"/>
        <end position="527"/>
    </location>
</feature>
<dbReference type="RefSeq" id="XP_031399538.1">
    <property type="nucleotide sequence ID" value="XM_031543678.1"/>
</dbReference>
<dbReference type="OrthoDB" id="410267at2759"/>
<dbReference type="PANTHER" id="PTHR21576:SF11">
    <property type="entry name" value="MAJOR FACILITATOR SUPERFAMILY PROTEIN"/>
    <property type="match status" value="1"/>
</dbReference>
<accession>A0A6P8E3P6</accession>
<dbReference type="InterPro" id="IPR056555">
    <property type="entry name" value="NFD4_C"/>
</dbReference>
<dbReference type="InterPro" id="IPR036259">
    <property type="entry name" value="MFS_trans_sf"/>
</dbReference>
<keyword evidence="2 5" id="KW-0812">Transmembrane</keyword>
<feature type="transmembrane region" description="Helical" evidence="5">
    <location>
        <begin position="477"/>
        <end position="495"/>
    </location>
</feature>